<comment type="subcellular location">
    <subcellularLocation>
        <location evidence="1">Nucleus</location>
    </subcellularLocation>
</comment>
<keyword evidence="7" id="KW-1185">Reference proteome</keyword>
<feature type="region of interest" description="Disordered" evidence="5">
    <location>
        <begin position="1"/>
        <end position="136"/>
    </location>
</feature>
<organism evidence="6 7">
    <name type="scientific">Micractinium conductrix</name>
    <dbReference type="NCBI Taxonomy" id="554055"/>
    <lineage>
        <taxon>Eukaryota</taxon>
        <taxon>Viridiplantae</taxon>
        <taxon>Chlorophyta</taxon>
        <taxon>core chlorophytes</taxon>
        <taxon>Trebouxiophyceae</taxon>
        <taxon>Chlorellales</taxon>
        <taxon>Chlorellaceae</taxon>
        <taxon>Chlorella clade</taxon>
        <taxon>Micractinium</taxon>
    </lineage>
</organism>
<feature type="compositionally biased region" description="Low complexity" evidence="5">
    <location>
        <begin position="385"/>
        <end position="408"/>
    </location>
</feature>
<dbReference type="GO" id="GO:0042797">
    <property type="term" value="P:tRNA transcription by RNA polymerase III"/>
    <property type="evidence" value="ECO:0007669"/>
    <property type="project" value="TreeGrafter"/>
</dbReference>
<evidence type="ECO:0000256" key="1">
    <source>
        <dbReference type="ARBA" id="ARBA00004123"/>
    </source>
</evidence>
<proteinExistence type="predicted"/>
<dbReference type="EMBL" id="LHPF02000061">
    <property type="protein sequence ID" value="PSC67395.1"/>
    <property type="molecule type" value="Genomic_DNA"/>
</dbReference>
<feature type="compositionally biased region" description="Low complexity" evidence="5">
    <location>
        <begin position="81"/>
        <end position="90"/>
    </location>
</feature>
<evidence type="ECO:0000313" key="6">
    <source>
        <dbReference type="EMBL" id="PSC67395.1"/>
    </source>
</evidence>
<accession>A0A2P6UZX2</accession>
<dbReference type="InterPro" id="IPR007811">
    <property type="entry name" value="RPC4"/>
</dbReference>
<feature type="region of interest" description="Disordered" evidence="5">
    <location>
        <begin position="368"/>
        <end position="430"/>
    </location>
</feature>
<reference evidence="6 7" key="1">
    <citation type="journal article" date="2018" name="Plant J.">
        <title>Genome sequences of Chlorella sorokiniana UTEX 1602 and Micractinium conductrix SAG 241.80: implications to maltose excretion by a green alga.</title>
        <authorList>
            <person name="Arriola M.B."/>
            <person name="Velmurugan N."/>
            <person name="Zhang Y."/>
            <person name="Plunkett M.H."/>
            <person name="Hondzo H."/>
            <person name="Barney B.M."/>
        </authorList>
    </citation>
    <scope>NUCLEOTIDE SEQUENCE [LARGE SCALE GENOMIC DNA]</scope>
    <source>
        <strain evidence="6 7">SAG 241.80</strain>
    </source>
</reference>
<evidence type="ECO:0000313" key="7">
    <source>
        <dbReference type="Proteomes" id="UP000239649"/>
    </source>
</evidence>
<dbReference type="GO" id="GO:0003677">
    <property type="term" value="F:DNA binding"/>
    <property type="evidence" value="ECO:0007669"/>
    <property type="project" value="InterPro"/>
</dbReference>
<keyword evidence="3" id="KW-0804">Transcription</keyword>
<feature type="compositionally biased region" description="Acidic residues" evidence="5">
    <location>
        <begin position="370"/>
        <end position="384"/>
    </location>
</feature>
<feature type="compositionally biased region" description="Gly residues" evidence="5">
    <location>
        <begin position="91"/>
        <end position="102"/>
    </location>
</feature>
<dbReference type="AlphaFoldDB" id="A0A2P6UZX2"/>
<feature type="compositionally biased region" description="Basic and acidic residues" evidence="5">
    <location>
        <begin position="106"/>
        <end position="128"/>
    </location>
</feature>
<evidence type="ECO:0000256" key="4">
    <source>
        <dbReference type="ARBA" id="ARBA00023242"/>
    </source>
</evidence>
<name>A0A2P6UZX2_9CHLO</name>
<evidence type="ECO:0000256" key="5">
    <source>
        <dbReference type="SAM" id="MobiDB-lite"/>
    </source>
</evidence>
<comment type="caution">
    <text evidence="6">The sequence shown here is derived from an EMBL/GenBank/DDBJ whole genome shotgun (WGS) entry which is preliminary data.</text>
</comment>
<dbReference type="OrthoDB" id="515720at2759"/>
<feature type="compositionally biased region" description="Low complexity" evidence="5">
    <location>
        <begin position="21"/>
        <end position="31"/>
    </location>
</feature>
<evidence type="ECO:0000256" key="2">
    <source>
        <dbReference type="ARBA" id="ARBA00022478"/>
    </source>
</evidence>
<dbReference type="GO" id="GO:0005666">
    <property type="term" value="C:RNA polymerase III complex"/>
    <property type="evidence" value="ECO:0007669"/>
    <property type="project" value="InterPro"/>
</dbReference>
<evidence type="ECO:0000256" key="3">
    <source>
        <dbReference type="ARBA" id="ARBA00023163"/>
    </source>
</evidence>
<protein>
    <submittedName>
        <fullName evidence="6">DNA-directed RNA polymerase III subunit RPC4</fullName>
    </submittedName>
</protein>
<dbReference type="Proteomes" id="UP000239649">
    <property type="component" value="Unassembled WGS sequence"/>
</dbReference>
<dbReference type="Pfam" id="PF05132">
    <property type="entry name" value="RNA_pol_Rpc4"/>
    <property type="match status" value="1"/>
</dbReference>
<dbReference type="PANTHER" id="PTHR13408:SF0">
    <property type="entry name" value="DNA-DIRECTED RNA POLYMERASE III SUBUNIT RPC4"/>
    <property type="match status" value="1"/>
</dbReference>
<gene>
    <name evidence="6" type="ORF">C2E20_8911</name>
</gene>
<dbReference type="PANTHER" id="PTHR13408">
    <property type="entry name" value="DNA-DIRECTED RNA POLYMERASE III"/>
    <property type="match status" value="1"/>
</dbReference>
<feature type="compositionally biased region" description="Gly residues" evidence="5">
    <location>
        <begin position="68"/>
        <end position="80"/>
    </location>
</feature>
<feature type="compositionally biased region" description="Basic and acidic residues" evidence="5">
    <location>
        <begin position="420"/>
        <end position="430"/>
    </location>
</feature>
<keyword evidence="2 6" id="KW-0240">DNA-directed RNA polymerase</keyword>
<dbReference type="STRING" id="554055.A0A2P6UZX2"/>
<sequence>MPTNFSRPKALADSTESGAPSTSVSVASKSESAFEDLMKAAKSDAAWQRRGGRGAGRGALTGRSLTTFGGGAGDGGGAPGAGARRVWSSTSGGGRSGRGGGQPVKAGDRVKSEGVVKSEPGEEGKLEGVEEEGSEWAAAISEEDREEDGEAEQDFVSYEQYYPLVLPQREPGVPPPREPDDPTRVIPKDLFDLPENYQPMLEELGFLQDSELNDGRLMLFQLPSLLPIAAQSAAPDGAGTSVAASRPSTLAELPSSRIGKLLVFESGKVKLQMGDVLLDVDPGIPPRFRQDVAVVNPQSRQCVMLAPVALRMVCTPNLDTLLDPEAPLPVWEHAAAAPAASVGGTAADGAAAGGAAGGVAVRGRRKMVVDESDGEEAEAMEVDGEGAQNGAAPAAGQQQQERQPAAAGKQRQQAPLGVAIKKEKGEEEEV</sequence>
<keyword evidence="4" id="KW-0539">Nucleus</keyword>